<comment type="caution">
    <text evidence="7">The sequence shown here is derived from an EMBL/GenBank/DDBJ whole genome shotgun (WGS) entry which is preliminary data.</text>
</comment>
<evidence type="ECO:0000313" key="7">
    <source>
        <dbReference type="EMBL" id="PON25057.1"/>
    </source>
</evidence>
<keyword evidence="8" id="KW-1185">Reference proteome</keyword>
<dbReference type="Proteomes" id="UP000054821">
    <property type="component" value="Unassembled WGS sequence"/>
</dbReference>
<evidence type="ECO:0000256" key="3">
    <source>
        <dbReference type="ARBA" id="ARBA00004370"/>
    </source>
</evidence>
<gene>
    <name evidence="7" type="ORF">TGAM01_v206138</name>
</gene>
<keyword evidence="6" id="KW-0472">Membrane</keyword>
<accession>A0A2P4ZL80</accession>
<dbReference type="GO" id="GO:0005739">
    <property type="term" value="C:mitochondrion"/>
    <property type="evidence" value="ECO:0007669"/>
    <property type="project" value="UniProtKB-SubCell"/>
</dbReference>
<dbReference type="PANTHER" id="PTHR48182">
    <property type="entry name" value="PROTEIN SERAC1"/>
    <property type="match status" value="1"/>
</dbReference>
<dbReference type="InterPro" id="IPR052374">
    <property type="entry name" value="SERAC1"/>
</dbReference>
<evidence type="ECO:0000256" key="6">
    <source>
        <dbReference type="ARBA" id="ARBA00023136"/>
    </source>
</evidence>
<dbReference type="EMBL" id="JPDN02000020">
    <property type="protein sequence ID" value="PON25057.1"/>
    <property type="molecule type" value="Genomic_DNA"/>
</dbReference>
<dbReference type="GO" id="GO:0005783">
    <property type="term" value="C:endoplasmic reticulum"/>
    <property type="evidence" value="ECO:0007669"/>
    <property type="project" value="UniProtKB-SubCell"/>
</dbReference>
<keyword evidence="5" id="KW-0496">Mitochondrion</keyword>
<name>A0A2P4ZL80_9HYPO</name>
<evidence type="ECO:0000256" key="1">
    <source>
        <dbReference type="ARBA" id="ARBA00004173"/>
    </source>
</evidence>
<evidence type="ECO:0000256" key="2">
    <source>
        <dbReference type="ARBA" id="ARBA00004240"/>
    </source>
</evidence>
<reference evidence="7 8" key="1">
    <citation type="journal article" date="2016" name="Genome Announc.">
        <title>Draft Whole-Genome Sequence of Trichoderma gamsii T6085, a Promising Biocontrol Agent of Fusarium Head Blight on Wheat.</title>
        <authorList>
            <person name="Baroncelli R."/>
            <person name="Zapparata A."/>
            <person name="Piaggeschi G."/>
            <person name="Sarrocco S."/>
            <person name="Vannacci G."/>
        </authorList>
    </citation>
    <scope>NUCLEOTIDE SEQUENCE [LARGE SCALE GENOMIC DNA]</scope>
    <source>
        <strain evidence="7 8">T6085</strain>
    </source>
</reference>
<dbReference type="PANTHER" id="PTHR48182:SF2">
    <property type="entry name" value="PROTEIN SERAC1"/>
    <property type="match status" value="1"/>
</dbReference>
<evidence type="ECO:0000256" key="5">
    <source>
        <dbReference type="ARBA" id="ARBA00023128"/>
    </source>
</evidence>
<evidence type="ECO:0000313" key="8">
    <source>
        <dbReference type="Proteomes" id="UP000054821"/>
    </source>
</evidence>
<dbReference type="AlphaFoldDB" id="A0A2P4ZL80"/>
<proteinExistence type="predicted"/>
<keyword evidence="4" id="KW-0256">Endoplasmic reticulum</keyword>
<protein>
    <submittedName>
        <fullName evidence="7">Uncharacterized protein</fullName>
    </submittedName>
</protein>
<dbReference type="RefSeq" id="XP_018664119.1">
    <property type="nucleotide sequence ID" value="XM_018802612.1"/>
</dbReference>
<evidence type="ECO:0000256" key="4">
    <source>
        <dbReference type="ARBA" id="ARBA00022824"/>
    </source>
</evidence>
<dbReference type="GO" id="GO:0016020">
    <property type="term" value="C:membrane"/>
    <property type="evidence" value="ECO:0007669"/>
    <property type="project" value="UniProtKB-SubCell"/>
</dbReference>
<organism evidence="7 8">
    <name type="scientific">Trichoderma gamsii</name>
    <dbReference type="NCBI Taxonomy" id="398673"/>
    <lineage>
        <taxon>Eukaryota</taxon>
        <taxon>Fungi</taxon>
        <taxon>Dikarya</taxon>
        <taxon>Ascomycota</taxon>
        <taxon>Pezizomycotina</taxon>
        <taxon>Sordariomycetes</taxon>
        <taxon>Hypocreomycetidae</taxon>
        <taxon>Hypocreales</taxon>
        <taxon>Hypocreaceae</taxon>
        <taxon>Trichoderma</taxon>
    </lineage>
</organism>
<dbReference type="GeneID" id="29982695"/>
<sequence length="157" mass="17451">MEALNKAWTENTDWQNIVDKAAGCVFLGVPHRGADLAYWAGNAALIMNVLTGRGNKRLVRAISRSSNEWKKVGSDFRFRATNIFIASFFETEQTGGKLIVDQDSANLGLSGEKIRGLPRTNHRNICKFGDSREESDRFLVLGNYVTWIAESALGRGQ</sequence>
<comment type="subcellular location">
    <subcellularLocation>
        <location evidence="2">Endoplasmic reticulum</location>
    </subcellularLocation>
    <subcellularLocation>
        <location evidence="3">Membrane</location>
    </subcellularLocation>
    <subcellularLocation>
        <location evidence="1">Mitochondrion</location>
    </subcellularLocation>
</comment>